<dbReference type="EMBL" id="BK016090">
    <property type="protein sequence ID" value="DAF94256.1"/>
    <property type="molecule type" value="Genomic_DNA"/>
</dbReference>
<reference evidence="1" key="1">
    <citation type="journal article" date="2021" name="Proc. Natl. Acad. Sci. U.S.A.">
        <title>A Catalog of Tens of Thousands of Viruses from Human Metagenomes Reveals Hidden Associations with Chronic Diseases.</title>
        <authorList>
            <person name="Tisza M.J."/>
            <person name="Buck C.B."/>
        </authorList>
    </citation>
    <scope>NUCLEOTIDE SEQUENCE</scope>
    <source>
        <strain evidence="1">Ctu2j3</strain>
    </source>
</reference>
<dbReference type="EMBL" id="BK016090">
    <property type="protein sequence ID" value="DAF94155.1"/>
    <property type="molecule type" value="Genomic_DNA"/>
</dbReference>
<name>A0A8S5UIA1_9CAUD</name>
<dbReference type="InterPro" id="IPR008979">
    <property type="entry name" value="Galactose-bd-like_sf"/>
</dbReference>
<sequence>MTAVIKHIRNTTAGLPPAAGNLVAGQLAINTSDANLYTLDALGNVRLLASAAVTANAYTSTNTTNQLVKTINGVSPDSTGNFTLGATKNKLINGRFRLNQYGNPASGAIATFVADRWYMFSNGATVTTATGTTGSDTTYLSWQETSGTGAPYISQSINDVSTLNGQTVTVSFLINVSKGMSFTPSLFQNFGSGGSSTVTLSGTPIAVPANTWTRCQQTFSIPSVVGKTLGTNHYLRFQLATTAAPGTFTALITEVQLEQGPSYTGFEFKDLSVMANECLFYYEAFPGSPFAWSGQVGNTQVPQMTVQYAYKRVNNPTLVASNVSSSGLAAGNPTIASQTNNGARLNLPAGNVLLGAFGTYSFGLTVNAELPTT</sequence>
<evidence type="ECO:0008006" key="2">
    <source>
        <dbReference type="Google" id="ProtNLM"/>
    </source>
</evidence>
<accession>A0A8S5UIA1</accession>
<dbReference type="SUPFAM" id="SSF49785">
    <property type="entry name" value="Galactose-binding domain-like"/>
    <property type="match status" value="1"/>
</dbReference>
<organism evidence="1">
    <name type="scientific">Myoviridae sp. ctu2j3</name>
    <dbReference type="NCBI Taxonomy" id="2825197"/>
    <lineage>
        <taxon>Viruses</taxon>
        <taxon>Duplodnaviria</taxon>
        <taxon>Heunggongvirae</taxon>
        <taxon>Uroviricota</taxon>
        <taxon>Caudoviricetes</taxon>
    </lineage>
</organism>
<evidence type="ECO:0000313" key="1">
    <source>
        <dbReference type="EMBL" id="DAF94155.1"/>
    </source>
</evidence>
<protein>
    <recommendedName>
        <fullName evidence="2">Tail fiber protein</fullName>
    </recommendedName>
</protein>
<proteinExistence type="predicted"/>